<dbReference type="SMART" id="SM00136">
    <property type="entry name" value="LamNT"/>
    <property type="match status" value="1"/>
</dbReference>
<feature type="disulfide bond" evidence="17">
    <location>
        <begin position="435"/>
        <end position="444"/>
    </location>
</feature>
<dbReference type="GO" id="GO:0099560">
    <property type="term" value="P:synaptic membrane adhesion"/>
    <property type="evidence" value="ECO:0007669"/>
    <property type="project" value="UniProtKB-ARBA"/>
</dbReference>
<dbReference type="SUPFAM" id="SSF57196">
    <property type="entry name" value="EGF/Laminin"/>
    <property type="match status" value="2"/>
</dbReference>
<keyword evidence="6" id="KW-0677">Repeat</keyword>
<feature type="domain" description="Laminin EGF-like" evidence="21">
    <location>
        <begin position="367"/>
        <end position="411"/>
    </location>
</feature>
<keyword evidence="5 19" id="KW-0732">Signal</keyword>
<evidence type="ECO:0000256" key="3">
    <source>
        <dbReference type="ARBA" id="ARBA00022475"/>
    </source>
</evidence>
<dbReference type="FunFam" id="2.10.25.10:FF:000112">
    <property type="entry name" value="Netrin G1"/>
    <property type="match status" value="1"/>
</dbReference>
<evidence type="ECO:0000256" key="9">
    <source>
        <dbReference type="ARBA" id="ARBA00023136"/>
    </source>
</evidence>
<keyword evidence="8" id="KW-0524">Neurogenesis</keyword>
<evidence type="ECO:0000256" key="19">
    <source>
        <dbReference type="SAM" id="SignalP"/>
    </source>
</evidence>
<dbReference type="PROSITE" id="PS50027">
    <property type="entry name" value="EGF_LAM_2"/>
    <property type="match status" value="1"/>
</dbReference>
<comment type="caution">
    <text evidence="23">The sequence shown here is derived from an EMBL/GenBank/DDBJ whole genome shotgun (WGS) entry which is preliminary data.</text>
</comment>
<proteinExistence type="predicted"/>
<dbReference type="PANTHER" id="PTHR10574">
    <property type="entry name" value="NETRIN/LAMININ-RELATED"/>
    <property type="match status" value="1"/>
</dbReference>
<evidence type="ECO:0000256" key="1">
    <source>
        <dbReference type="ARBA" id="ARBA00004471"/>
    </source>
</evidence>
<keyword evidence="11" id="KW-0325">Glycoprotein</keyword>
<dbReference type="Proteomes" id="UP000822369">
    <property type="component" value="Chromosome 10"/>
</dbReference>
<keyword evidence="9" id="KW-0472">Membrane</keyword>
<comment type="function">
    <text evidence="14">Involved in controlling patterning and neuronal circuit formation at the laminar, cellular, subcellular and synaptic levels. Promotes neurite outgrowth of both axons and dendrites.</text>
</comment>
<dbReference type="PANTHER" id="PTHR10574:SF28">
    <property type="entry name" value="NETRIN-G1"/>
    <property type="match status" value="1"/>
</dbReference>
<dbReference type="Pfam" id="PF00053">
    <property type="entry name" value="EGF_laminin"/>
    <property type="match status" value="2"/>
</dbReference>
<evidence type="ECO:0000256" key="7">
    <source>
        <dbReference type="ARBA" id="ARBA00022782"/>
    </source>
</evidence>
<dbReference type="Gene3D" id="2.60.120.260">
    <property type="entry name" value="Galactose-binding domain-like"/>
    <property type="match status" value="1"/>
</dbReference>
<accession>A0A9D2Y3S6</accession>
<feature type="chain" id="PRO_5038932392" description="Netrin-G1" evidence="19">
    <location>
        <begin position="20"/>
        <end position="495"/>
    </location>
</feature>
<evidence type="ECO:0000256" key="4">
    <source>
        <dbReference type="ARBA" id="ARBA00022622"/>
    </source>
</evidence>
<keyword evidence="13 18" id="KW-0424">Laminin EGF-like domain</keyword>
<evidence type="ECO:0000259" key="22">
    <source>
        <dbReference type="PROSITE" id="PS51117"/>
    </source>
</evidence>
<evidence type="ECO:0000259" key="21">
    <source>
        <dbReference type="PROSITE" id="PS50027"/>
    </source>
</evidence>
<dbReference type="GO" id="GO:0007409">
    <property type="term" value="P:axonogenesis"/>
    <property type="evidence" value="ECO:0007669"/>
    <property type="project" value="TreeGrafter"/>
</dbReference>
<evidence type="ECO:0000313" key="24">
    <source>
        <dbReference type="Proteomes" id="UP000822369"/>
    </source>
</evidence>
<protein>
    <recommendedName>
        <fullName evidence="15">Netrin-G1</fullName>
    </recommendedName>
    <alternativeName>
        <fullName evidence="16">Laminet-1</fullName>
    </alternativeName>
</protein>
<reference evidence="23" key="1">
    <citation type="submission" date="2020-03" db="EMBL/GenBank/DDBJ databases">
        <title>Intra-Species Differences in Population Size shape Life History and Genome Evolution.</title>
        <authorList>
            <person name="Willemsen D."/>
            <person name="Cui R."/>
            <person name="Valenzano D.R."/>
        </authorList>
    </citation>
    <scope>NUCLEOTIDE SEQUENCE</scope>
    <source>
        <strain evidence="23">GRZ</strain>
        <tissue evidence="23">Whole</tissue>
    </source>
</reference>
<keyword evidence="2" id="KW-0217">Developmental protein</keyword>
<dbReference type="PROSITE" id="PS51117">
    <property type="entry name" value="LAMININ_NTER"/>
    <property type="match status" value="1"/>
</dbReference>
<evidence type="ECO:0000256" key="14">
    <source>
        <dbReference type="ARBA" id="ARBA00055052"/>
    </source>
</evidence>
<gene>
    <name evidence="23" type="primary">ntng1</name>
    <name evidence="23" type="ORF">G4P62_008088</name>
</gene>
<dbReference type="GO" id="GO:0005886">
    <property type="term" value="C:plasma membrane"/>
    <property type="evidence" value="ECO:0007669"/>
    <property type="project" value="UniProtKB-SubCell"/>
</dbReference>
<dbReference type="FunFam" id="2.10.25.10:FF:000180">
    <property type="entry name" value="Netrin G2"/>
    <property type="match status" value="1"/>
</dbReference>
<feature type="disulfide bond" evidence="18">
    <location>
        <begin position="367"/>
        <end position="379"/>
    </location>
</feature>
<keyword evidence="12" id="KW-0449">Lipoprotein</keyword>
<dbReference type="GO" id="GO:0098552">
    <property type="term" value="C:side of membrane"/>
    <property type="evidence" value="ECO:0007669"/>
    <property type="project" value="UniProtKB-KW"/>
</dbReference>
<dbReference type="SMART" id="SM00180">
    <property type="entry name" value="EGF_Lam"/>
    <property type="match status" value="2"/>
</dbReference>
<evidence type="ECO:0000256" key="12">
    <source>
        <dbReference type="ARBA" id="ARBA00023288"/>
    </source>
</evidence>
<feature type="disulfide bond" evidence="18">
    <location>
        <begin position="387"/>
        <end position="396"/>
    </location>
</feature>
<feature type="domain" description="Laminin N-terminal" evidence="22">
    <location>
        <begin position="47"/>
        <end position="298"/>
    </location>
</feature>
<dbReference type="Pfam" id="PF00055">
    <property type="entry name" value="Laminin_N"/>
    <property type="match status" value="1"/>
</dbReference>
<dbReference type="EMBL" id="JAAVVJ010000010">
    <property type="protein sequence ID" value="KAF7213646.1"/>
    <property type="molecule type" value="Genomic_DNA"/>
</dbReference>
<dbReference type="AlphaFoldDB" id="A0A9D2Y3S6"/>
<dbReference type="InterPro" id="IPR050440">
    <property type="entry name" value="Laminin/Netrin_ECM"/>
</dbReference>
<evidence type="ECO:0000313" key="23">
    <source>
        <dbReference type="EMBL" id="KAF7213646.1"/>
    </source>
</evidence>
<dbReference type="PROSITE" id="PS00022">
    <property type="entry name" value="EGF_1"/>
    <property type="match status" value="1"/>
</dbReference>
<keyword evidence="7" id="KW-0221">Differentiation</keyword>
<dbReference type="FunFam" id="2.10.25.10:FF:000085">
    <property type="entry name" value="Netrin G1"/>
    <property type="match status" value="1"/>
</dbReference>
<evidence type="ECO:0000256" key="6">
    <source>
        <dbReference type="ARBA" id="ARBA00022737"/>
    </source>
</evidence>
<dbReference type="InterPro" id="IPR000742">
    <property type="entry name" value="EGF"/>
</dbReference>
<evidence type="ECO:0000256" key="15">
    <source>
        <dbReference type="ARBA" id="ARBA00068897"/>
    </source>
</evidence>
<dbReference type="PROSITE" id="PS50026">
    <property type="entry name" value="EGF_3"/>
    <property type="match status" value="1"/>
</dbReference>
<comment type="subcellular location">
    <subcellularLocation>
        <location evidence="1">Cell membrane</location>
        <topology evidence="1">Lipid-anchor</topology>
        <topology evidence="1">GPI-anchor</topology>
        <orientation evidence="1">Extracellular side</orientation>
    </subcellularLocation>
</comment>
<feature type="signal peptide" evidence="19">
    <location>
        <begin position="1"/>
        <end position="19"/>
    </location>
</feature>
<evidence type="ECO:0000256" key="5">
    <source>
        <dbReference type="ARBA" id="ARBA00022729"/>
    </source>
</evidence>
<dbReference type="GO" id="GO:0009887">
    <property type="term" value="P:animal organ morphogenesis"/>
    <property type="evidence" value="ECO:0007669"/>
    <property type="project" value="TreeGrafter"/>
</dbReference>
<dbReference type="GO" id="GO:0009888">
    <property type="term" value="P:tissue development"/>
    <property type="evidence" value="ECO:0007669"/>
    <property type="project" value="TreeGrafter"/>
</dbReference>
<evidence type="ECO:0000256" key="16">
    <source>
        <dbReference type="ARBA" id="ARBA00079150"/>
    </source>
</evidence>
<evidence type="ECO:0000256" key="10">
    <source>
        <dbReference type="ARBA" id="ARBA00023157"/>
    </source>
</evidence>
<dbReference type="Gene3D" id="2.10.25.10">
    <property type="entry name" value="Laminin"/>
    <property type="match status" value="3"/>
</dbReference>
<evidence type="ECO:0000256" key="8">
    <source>
        <dbReference type="ARBA" id="ARBA00022902"/>
    </source>
</evidence>
<keyword evidence="3" id="KW-1003">Cell membrane</keyword>
<keyword evidence="17" id="KW-0245">EGF-like domain</keyword>
<dbReference type="InterPro" id="IPR002049">
    <property type="entry name" value="LE_dom"/>
</dbReference>
<organism evidence="23 24">
    <name type="scientific">Nothobranchius furzeri</name>
    <name type="common">Turquoise killifish</name>
    <dbReference type="NCBI Taxonomy" id="105023"/>
    <lineage>
        <taxon>Eukaryota</taxon>
        <taxon>Metazoa</taxon>
        <taxon>Chordata</taxon>
        <taxon>Craniata</taxon>
        <taxon>Vertebrata</taxon>
        <taxon>Euteleostomi</taxon>
        <taxon>Actinopterygii</taxon>
        <taxon>Neopterygii</taxon>
        <taxon>Teleostei</taxon>
        <taxon>Neoteleostei</taxon>
        <taxon>Acanthomorphata</taxon>
        <taxon>Ovalentaria</taxon>
        <taxon>Atherinomorphae</taxon>
        <taxon>Cyprinodontiformes</taxon>
        <taxon>Nothobranchiidae</taxon>
        <taxon>Nothobranchius</taxon>
    </lineage>
</organism>
<keyword evidence="4" id="KW-0336">GPI-anchor</keyword>
<feature type="domain" description="EGF-like" evidence="20">
    <location>
        <begin position="410"/>
        <end position="445"/>
    </location>
</feature>
<keyword evidence="10 17" id="KW-1015">Disulfide bond</keyword>
<evidence type="ECO:0000259" key="20">
    <source>
        <dbReference type="PROSITE" id="PS50026"/>
    </source>
</evidence>
<dbReference type="PROSITE" id="PS01248">
    <property type="entry name" value="EGF_LAM_1"/>
    <property type="match status" value="1"/>
</dbReference>
<dbReference type="CDD" id="cd00055">
    <property type="entry name" value="EGF_Lam"/>
    <property type="match status" value="2"/>
</dbReference>
<dbReference type="InterPro" id="IPR008211">
    <property type="entry name" value="Laminin_N"/>
</dbReference>
<name>A0A9D2Y3S6_NOTFU</name>
<evidence type="ECO:0000256" key="11">
    <source>
        <dbReference type="ARBA" id="ARBA00023180"/>
    </source>
</evidence>
<evidence type="ECO:0000256" key="13">
    <source>
        <dbReference type="ARBA" id="ARBA00023292"/>
    </source>
</evidence>
<comment type="caution">
    <text evidence="17">Lacks conserved residue(s) required for the propagation of feature annotation.</text>
</comment>
<sequence>MHFQLVLMMQAIWTGVCHAAMQHYPAAWGHYDVCKSQVYSDEGLTWDYMACQPEAADMTQFLKVTLDPPNITCGDPPETYCALENPYMCNNECDASTEELAHPPELMFDIEGRNPTTFWQSTSWKKYPKALLVNITLSWNKTIELTDDIVLTFESGRPEQMVLEKSLDYGRSWQPYQFYATDCLDAFTMEPKTVQDLTQHTLLDIICTEDYSRGYVWKYDKTVRFEIKDRFALFAGPRLHNMASLYGQLDTTKNLRDFFTITDLRVRLLRPATGATMVDENNLSRYFYAISDIKVQGRCKCNLHANSCVYDKEKLSCECEHNTTGPDCGRCKRNYQGRAWSAGSYLPIPKGTANVFSLCVCLIFPECNCNPVGSVSDRCNGTGYCICKEGTTGPKCQECLPGYLWDNGCKSRVCDNELLRCQNGGVCENNIRCNCPSAYTGLLCEKPRCESELGGCKGPDSGQAPLRPPPLCSLLTLLLLASALLTEASCWSAVL</sequence>
<evidence type="ECO:0000256" key="17">
    <source>
        <dbReference type="PROSITE-ProRule" id="PRU00076"/>
    </source>
</evidence>
<evidence type="ECO:0000256" key="2">
    <source>
        <dbReference type="ARBA" id="ARBA00022473"/>
    </source>
</evidence>
<dbReference type="FunFam" id="2.60.120.260:FF:000005">
    <property type="entry name" value="Netrin G1"/>
    <property type="match status" value="1"/>
</dbReference>
<evidence type="ECO:0000256" key="18">
    <source>
        <dbReference type="PROSITE-ProRule" id="PRU00460"/>
    </source>
</evidence>